<name>A0A7W2EU39_9BURK</name>
<feature type="transmembrane region" description="Helical" evidence="1">
    <location>
        <begin position="38"/>
        <end position="58"/>
    </location>
</feature>
<organism evidence="3 4">
    <name type="scientific">Rugamonas brunnea</name>
    <dbReference type="NCBI Taxonomy" id="2758569"/>
    <lineage>
        <taxon>Bacteria</taxon>
        <taxon>Pseudomonadati</taxon>
        <taxon>Pseudomonadota</taxon>
        <taxon>Betaproteobacteria</taxon>
        <taxon>Burkholderiales</taxon>
        <taxon>Oxalobacteraceae</taxon>
        <taxon>Telluria group</taxon>
        <taxon>Rugamonas</taxon>
    </lineage>
</organism>
<dbReference type="RefSeq" id="WP_182164331.1">
    <property type="nucleotide sequence ID" value="NZ_JACEZT010000010.1"/>
</dbReference>
<reference evidence="3 4" key="1">
    <citation type="submission" date="2020-07" db="EMBL/GenBank/DDBJ databases">
        <title>Novel species isolated from subtropical streams in China.</title>
        <authorList>
            <person name="Lu H."/>
        </authorList>
    </citation>
    <scope>NUCLEOTIDE SEQUENCE [LARGE SCALE GENOMIC DNA]</scope>
    <source>
        <strain evidence="3 4">LX20W</strain>
    </source>
</reference>
<sequence length="511" mass="52864">MAAIQSGRGLPVARRGTAAPSVPRRYAWKRNRSCQRGAIAIMFALLTIVLIGFFGLALDLGQVYNRRIELRNIAAGAALAAAKELNGTAAGVTKALTKAASITSKLSYQYNQQSLSWNDAAIAFSSTADGPWLDAGAAQGAPDGLLFAKVDTSGFDVSVGTVNLLFMKVLSSAFASTTTVNQTIAGRSSILITPLAICALSTTPAASRSNPGPPANTELVEFGFRRGVSYDLMNLNPNGTTAENFVIDPLDPPGVLGAASNTWPATVGPFVCTGALAIPRVMGGTITVGRPFPLASLVNQLNARFDQYVGNQCSPNGAPPDSNVKSYPYTAIPWMTTIPGQQGALSTTSGSKLWTIADPAPAPGTNIAPNYGPLWAYARAVPYSSYTTQGSPEPASGYTPFSTSAWAVLYKPGQPTANGNYPGGVTTPYKTSSSANFLAPSTQNGPGVANRRVLNVALLSCPVGGGATTTANVIGIGKFFMLVPATATSINAEFAGAVPEQYLGGQVELVP</sequence>
<evidence type="ECO:0000259" key="2">
    <source>
        <dbReference type="Pfam" id="PF13400"/>
    </source>
</evidence>
<accession>A0A7W2EU39</accession>
<feature type="domain" description="Putative Flp pilus-assembly TadG-like N-terminal" evidence="2">
    <location>
        <begin position="37"/>
        <end position="83"/>
    </location>
</feature>
<keyword evidence="1" id="KW-1133">Transmembrane helix</keyword>
<keyword evidence="1" id="KW-0472">Membrane</keyword>
<dbReference type="Pfam" id="PF13400">
    <property type="entry name" value="Tad"/>
    <property type="match status" value="1"/>
</dbReference>
<keyword evidence="1" id="KW-0812">Transmembrane</keyword>
<evidence type="ECO:0000256" key="1">
    <source>
        <dbReference type="SAM" id="Phobius"/>
    </source>
</evidence>
<dbReference type="EMBL" id="JACEZT010000010">
    <property type="protein sequence ID" value="MBA5638612.1"/>
    <property type="molecule type" value="Genomic_DNA"/>
</dbReference>
<gene>
    <name evidence="3" type="ORF">H3H37_16245</name>
</gene>
<comment type="caution">
    <text evidence="3">The sequence shown here is derived from an EMBL/GenBank/DDBJ whole genome shotgun (WGS) entry which is preliminary data.</text>
</comment>
<dbReference type="InterPro" id="IPR028087">
    <property type="entry name" value="Tad_N"/>
</dbReference>
<protein>
    <submittedName>
        <fullName evidence="3">Pilus assembly protein TadE</fullName>
    </submittedName>
</protein>
<dbReference type="AlphaFoldDB" id="A0A7W2EU39"/>
<proteinExistence type="predicted"/>
<evidence type="ECO:0000313" key="3">
    <source>
        <dbReference type="EMBL" id="MBA5638612.1"/>
    </source>
</evidence>
<evidence type="ECO:0000313" key="4">
    <source>
        <dbReference type="Proteomes" id="UP000534388"/>
    </source>
</evidence>
<dbReference type="Proteomes" id="UP000534388">
    <property type="component" value="Unassembled WGS sequence"/>
</dbReference>
<keyword evidence="4" id="KW-1185">Reference proteome</keyword>